<sequence length="756" mass="81044">MHESEHLQIVGMWSSGEYLYCVNKSEESLTLFRMSCSKQSSLLPSTSPESMTRKDIFTSTMLVNTTTTTTTATATSTTSTGTTTKSLSTTPTATKLPVSSPVTFLDTTVTSPTADTSKVSSATGATTSMRILHGITPSQITAAPTKSTSTGTDKPLPSATSNRGFSSSGSTSISPQSAEDGRTTNLKTNQAPWTELSQNSTIKNVTTVELLIADARKTHLNRTLESVATSEATEGPVNAASLVGLPRNKTETWILSISSSFSLLNTSREPTDSPTSESTEETSTKAIPSSTKELTIEPLSHWDSSREQSEGTTTEHKTKVPVNAQSTVKASIGNATQLPTPPVREVQQAVTPKTPEVTVYVGRTPVILQSKTEATGGSALSAAYFRVPLDLESNFTSVVNTKAGSMVVIPPSPDHSCYRSAFLTIGLAAVQTAAKTQFCNPAAANLSRLSIYESKVAAQFVSGNFFIASLYESTIEFVAVLKGQEALFDVHSNITDAQYSSVGVQICEGYPTVCVIVRTCPYGRECSAQVRCYRMARFMWSAILNMTVSPDALLHMATYSRSDRCVLIVETPIYRPWTAPISATLTIYRLKSSAKGAKLLVTSQERVGICIPPKQLRVVSVKRNIWLTTAIKDGTGTCIPGIYELLSDENGVNGEPLKLVRQFDGKDNGQVYAVMGKDVPACVPRGDVLLINTTGRAEAFLVDKAGQAGVSLRPMSHRNLPGNLQGQLKFVTIANHTFFMSVSGTQAITFNVICVN</sequence>
<feature type="region of interest" description="Disordered" evidence="1">
    <location>
        <begin position="264"/>
        <end position="319"/>
    </location>
</feature>
<name>A0A1D1V6A8_RAMVA</name>
<evidence type="ECO:0000256" key="1">
    <source>
        <dbReference type="SAM" id="MobiDB-lite"/>
    </source>
</evidence>
<reference evidence="2 3" key="1">
    <citation type="journal article" date="2016" name="Nat. Commun.">
        <title>Extremotolerant tardigrade genome and improved radiotolerance of human cultured cells by tardigrade-unique protein.</title>
        <authorList>
            <person name="Hashimoto T."/>
            <person name="Horikawa D.D."/>
            <person name="Saito Y."/>
            <person name="Kuwahara H."/>
            <person name="Kozuka-Hata H."/>
            <person name="Shin-I T."/>
            <person name="Minakuchi Y."/>
            <person name="Ohishi K."/>
            <person name="Motoyama A."/>
            <person name="Aizu T."/>
            <person name="Enomoto A."/>
            <person name="Kondo K."/>
            <person name="Tanaka S."/>
            <person name="Hara Y."/>
            <person name="Koshikawa S."/>
            <person name="Sagara H."/>
            <person name="Miura T."/>
            <person name="Yokobori S."/>
            <person name="Miyagawa K."/>
            <person name="Suzuki Y."/>
            <person name="Kubo T."/>
            <person name="Oyama M."/>
            <person name="Kohara Y."/>
            <person name="Fujiyama A."/>
            <person name="Arakawa K."/>
            <person name="Katayama T."/>
            <person name="Toyoda A."/>
            <person name="Kunieda T."/>
        </authorList>
    </citation>
    <scope>NUCLEOTIDE SEQUENCE [LARGE SCALE GENOMIC DNA]</scope>
    <source>
        <strain evidence="2 3">YOKOZUNA-1</strain>
    </source>
</reference>
<accession>A0A1D1V6A8</accession>
<feature type="compositionally biased region" description="Low complexity" evidence="1">
    <location>
        <begin position="158"/>
        <end position="177"/>
    </location>
</feature>
<proteinExistence type="predicted"/>
<keyword evidence="3" id="KW-1185">Reference proteome</keyword>
<evidence type="ECO:0000313" key="2">
    <source>
        <dbReference type="EMBL" id="GAU97204.1"/>
    </source>
</evidence>
<evidence type="ECO:0000313" key="3">
    <source>
        <dbReference type="Proteomes" id="UP000186922"/>
    </source>
</evidence>
<feature type="compositionally biased region" description="Polar residues" evidence="1">
    <location>
        <begin position="136"/>
        <end position="152"/>
    </location>
</feature>
<dbReference type="AlphaFoldDB" id="A0A1D1V6A8"/>
<feature type="region of interest" description="Disordered" evidence="1">
    <location>
        <begin position="133"/>
        <end position="184"/>
    </location>
</feature>
<organism evidence="2 3">
    <name type="scientific">Ramazzottius varieornatus</name>
    <name type="common">Water bear</name>
    <name type="synonym">Tardigrade</name>
    <dbReference type="NCBI Taxonomy" id="947166"/>
    <lineage>
        <taxon>Eukaryota</taxon>
        <taxon>Metazoa</taxon>
        <taxon>Ecdysozoa</taxon>
        <taxon>Tardigrada</taxon>
        <taxon>Eutardigrada</taxon>
        <taxon>Parachela</taxon>
        <taxon>Hypsibioidea</taxon>
        <taxon>Ramazzottiidae</taxon>
        <taxon>Ramazzottius</taxon>
    </lineage>
</organism>
<feature type="region of interest" description="Disordered" evidence="1">
    <location>
        <begin position="73"/>
        <end position="93"/>
    </location>
</feature>
<dbReference type="Proteomes" id="UP000186922">
    <property type="component" value="Unassembled WGS sequence"/>
</dbReference>
<protein>
    <submittedName>
        <fullName evidence="2">Uncharacterized protein</fullName>
    </submittedName>
</protein>
<gene>
    <name evidence="2" type="primary">RvY_08543-1</name>
    <name evidence="2" type="synonym">RvY_08543.1</name>
    <name evidence="2" type="ORF">RvY_08543</name>
</gene>
<dbReference type="EMBL" id="BDGG01000004">
    <property type="protein sequence ID" value="GAU97204.1"/>
    <property type="molecule type" value="Genomic_DNA"/>
</dbReference>
<feature type="compositionally biased region" description="Low complexity" evidence="1">
    <location>
        <begin position="264"/>
        <end position="277"/>
    </location>
</feature>
<feature type="compositionally biased region" description="Basic and acidic residues" evidence="1">
    <location>
        <begin position="303"/>
        <end position="318"/>
    </location>
</feature>
<comment type="caution">
    <text evidence="2">The sequence shown here is derived from an EMBL/GenBank/DDBJ whole genome shotgun (WGS) entry which is preliminary data.</text>
</comment>